<dbReference type="RefSeq" id="WP_090486342.1">
    <property type="nucleotide sequence ID" value="NZ_FOUO01000013.1"/>
</dbReference>
<organism evidence="1 2">
    <name type="scientific">Ectothiorhodospira mobilis</name>
    <dbReference type="NCBI Taxonomy" id="195064"/>
    <lineage>
        <taxon>Bacteria</taxon>
        <taxon>Pseudomonadati</taxon>
        <taxon>Pseudomonadota</taxon>
        <taxon>Gammaproteobacteria</taxon>
        <taxon>Chromatiales</taxon>
        <taxon>Ectothiorhodospiraceae</taxon>
        <taxon>Ectothiorhodospira</taxon>
    </lineage>
</organism>
<evidence type="ECO:0000313" key="2">
    <source>
        <dbReference type="Proteomes" id="UP000199556"/>
    </source>
</evidence>
<evidence type="ECO:0000313" key="1">
    <source>
        <dbReference type="EMBL" id="SFM59743.1"/>
    </source>
</evidence>
<dbReference type="AlphaFoldDB" id="A0A1I4S656"/>
<protein>
    <submittedName>
        <fullName evidence="1">Uncharacterized protein</fullName>
    </submittedName>
</protein>
<keyword evidence="2" id="KW-1185">Reference proteome</keyword>
<dbReference type="STRING" id="195064.SAMN05421721_11328"/>
<dbReference type="OrthoDB" id="5786382at2"/>
<reference evidence="1 2" key="1">
    <citation type="submission" date="2016-10" db="EMBL/GenBank/DDBJ databases">
        <authorList>
            <person name="de Groot N.N."/>
        </authorList>
    </citation>
    <scope>NUCLEOTIDE SEQUENCE [LARGE SCALE GENOMIC DNA]</scope>
    <source>
        <strain evidence="1 2">DSM 4180</strain>
    </source>
</reference>
<accession>A0A1I4S656</accession>
<sequence length="118" mass="12198">MFGFGSSSAVVPWLVLTAAVCLPGSVLAGEAMALPGAVDAAALEDQRAMYKIPALQLGQITSNAQVAETFMEGSFTSGDNILEHGALENAQGMTTVIQNSGHNVVIQESLMLNVHVAP</sequence>
<dbReference type="EMBL" id="FOUO01000013">
    <property type="protein sequence ID" value="SFM59743.1"/>
    <property type="molecule type" value="Genomic_DNA"/>
</dbReference>
<gene>
    <name evidence="1" type="ORF">SAMN05421721_11328</name>
</gene>
<proteinExistence type="predicted"/>
<name>A0A1I4S656_ECTMO</name>
<dbReference type="Proteomes" id="UP000199556">
    <property type="component" value="Unassembled WGS sequence"/>
</dbReference>